<dbReference type="PRINTS" id="PR00081">
    <property type="entry name" value="GDHRDH"/>
</dbReference>
<dbReference type="InterPro" id="IPR002347">
    <property type="entry name" value="SDR_fam"/>
</dbReference>
<sequence>MRQYKGPSIGVTLDVTDENSINAAVQDVTKSFGTIDVLVNNAAFYGGLVLAPFDKVSEADWDRSMNVNVKGTWLMCRAVAPIMRSNNFGRIINITSNVIFMGKPNFLHYVTSKGAVWALTNALSRELADTGITVNCVAPGYTITPATRNMGDAAEIAKLESEILGAQSVKRLLEPMDMVGAVQFLASTDASMVTGQTIVVDGGVIVG</sequence>
<accession>A0A6J7CPE0</accession>
<dbReference type="PANTHER" id="PTHR42760">
    <property type="entry name" value="SHORT-CHAIN DEHYDROGENASES/REDUCTASES FAMILY MEMBER"/>
    <property type="match status" value="1"/>
</dbReference>
<dbReference type="Pfam" id="PF13561">
    <property type="entry name" value="adh_short_C2"/>
    <property type="match status" value="1"/>
</dbReference>
<dbReference type="Gene3D" id="3.40.50.720">
    <property type="entry name" value="NAD(P)-binding Rossmann-like Domain"/>
    <property type="match status" value="1"/>
</dbReference>
<dbReference type="FunFam" id="3.40.50.720:FF:000084">
    <property type="entry name" value="Short-chain dehydrogenase reductase"/>
    <property type="match status" value="1"/>
</dbReference>
<proteinExistence type="inferred from homology"/>
<gene>
    <name evidence="3" type="ORF">UFOPK3425_00115</name>
</gene>
<reference evidence="3" key="1">
    <citation type="submission" date="2020-05" db="EMBL/GenBank/DDBJ databases">
        <authorList>
            <person name="Chiriac C."/>
            <person name="Salcher M."/>
            <person name="Ghai R."/>
            <person name="Kavagutti S V."/>
        </authorList>
    </citation>
    <scope>NUCLEOTIDE SEQUENCE</scope>
</reference>
<dbReference type="SUPFAM" id="SSF51735">
    <property type="entry name" value="NAD(P)-binding Rossmann-fold domains"/>
    <property type="match status" value="1"/>
</dbReference>
<dbReference type="InterPro" id="IPR020904">
    <property type="entry name" value="Sc_DH/Rdtase_CS"/>
</dbReference>
<dbReference type="CDD" id="cd05233">
    <property type="entry name" value="SDR_c"/>
    <property type="match status" value="1"/>
</dbReference>
<name>A0A6J7CPE0_9ZZZZ</name>
<dbReference type="PROSITE" id="PS00061">
    <property type="entry name" value="ADH_SHORT"/>
    <property type="match status" value="1"/>
</dbReference>
<dbReference type="InterPro" id="IPR036291">
    <property type="entry name" value="NAD(P)-bd_dom_sf"/>
</dbReference>
<dbReference type="AlphaFoldDB" id="A0A6J7CPE0"/>
<dbReference type="PANTHER" id="PTHR42760:SF133">
    <property type="entry name" value="3-OXOACYL-[ACYL-CARRIER-PROTEIN] REDUCTASE"/>
    <property type="match status" value="1"/>
</dbReference>
<dbReference type="PRINTS" id="PR00080">
    <property type="entry name" value="SDRFAMILY"/>
</dbReference>
<comment type="similarity">
    <text evidence="1">Belongs to the short-chain dehydrogenases/reductases (SDR) family.</text>
</comment>
<evidence type="ECO:0000313" key="3">
    <source>
        <dbReference type="EMBL" id="CAB4860227.1"/>
    </source>
</evidence>
<dbReference type="GO" id="GO:0048038">
    <property type="term" value="F:quinone binding"/>
    <property type="evidence" value="ECO:0007669"/>
    <property type="project" value="TreeGrafter"/>
</dbReference>
<protein>
    <submittedName>
        <fullName evidence="3">Unannotated protein</fullName>
    </submittedName>
</protein>
<dbReference type="GO" id="GO:0016616">
    <property type="term" value="F:oxidoreductase activity, acting on the CH-OH group of donors, NAD or NADP as acceptor"/>
    <property type="evidence" value="ECO:0007669"/>
    <property type="project" value="TreeGrafter"/>
</dbReference>
<evidence type="ECO:0000256" key="1">
    <source>
        <dbReference type="ARBA" id="ARBA00006484"/>
    </source>
</evidence>
<dbReference type="GO" id="GO:0006633">
    <property type="term" value="P:fatty acid biosynthetic process"/>
    <property type="evidence" value="ECO:0007669"/>
    <property type="project" value="TreeGrafter"/>
</dbReference>
<organism evidence="3">
    <name type="scientific">freshwater metagenome</name>
    <dbReference type="NCBI Taxonomy" id="449393"/>
    <lineage>
        <taxon>unclassified sequences</taxon>
        <taxon>metagenomes</taxon>
        <taxon>ecological metagenomes</taxon>
    </lineage>
</organism>
<dbReference type="EMBL" id="CAFBLV010000010">
    <property type="protein sequence ID" value="CAB4860227.1"/>
    <property type="molecule type" value="Genomic_DNA"/>
</dbReference>
<keyword evidence="2" id="KW-0560">Oxidoreductase</keyword>
<evidence type="ECO:0000256" key="2">
    <source>
        <dbReference type="ARBA" id="ARBA00023002"/>
    </source>
</evidence>